<dbReference type="InterPro" id="IPR003649">
    <property type="entry name" value="Bbox_C"/>
</dbReference>
<dbReference type="Pfam" id="PF00622">
    <property type="entry name" value="SPRY"/>
    <property type="match status" value="1"/>
</dbReference>
<dbReference type="InterPro" id="IPR050617">
    <property type="entry name" value="E3_ligase_FN3/SPRY"/>
</dbReference>
<feature type="domain" description="Fibronectin type-III" evidence="11">
    <location>
        <begin position="410"/>
        <end position="503"/>
    </location>
</feature>
<dbReference type="SMART" id="SM00184">
    <property type="entry name" value="RING"/>
    <property type="match status" value="1"/>
</dbReference>
<dbReference type="InterPro" id="IPR017903">
    <property type="entry name" value="COS_domain"/>
</dbReference>
<keyword evidence="3 7" id="KW-0863">Zinc-finger</keyword>
<sequence>MDEELCCPVCKQFYSNPVLLPCHHSVCLLCAIHLQQPASSHNTSTLSSVPENAESVTSGSSGDYQESDKLSILSETDSGVICASRPNSYIESSNVSSTLSVSCPVCHKLVYFDENGVHNLPKYRIMHNIVEKYSELKNLTLKCQMCEIEPANEATVMCEQCEVRYCTSCRESCHPLRGPLAKHILTDPKRGINNSAKGKTGTCPEHAEETLNMFCSICKTCVCAVCLLDTRHMSHDVQPATVVCKIQKTDLSHNLQQLSERARTTTEFIQQLKGLNEEIERNCDDFESIISSQCEALIEAIRLRRNNLLDFIRQEKDMRKGVLKDQVATCTHRLQQTTALLQFCIEALKETDSSSFIQVGSMLINRVVDTDHSWQKEWSIPQVSPQFELTLDDAPVLSAIKQLNFIQTKPPVAPMIIPEECNAENNSVTVAWQPPSLSHVEGYVLELDDGNGGDFREVYCGNETICTVDGLHFRSMYNARVKAFNSSGEGEYSELIGLQTADVAWFTFDPVLSGPGLQYSENNTRVTGEGWEHRIALGSLGFSRGLHYWEFTIEKYDTDTDPSFGIARIDVTRDKMLGKDDKGWAMYIDNQRSWFQHAGAHEQRVEGGIQIGSTVGVLLDLEQHTLSFFVNEEPQGNIAFRDLYGVFYPAVSINRGVSVTVHTSLDPPSDLDETQ</sequence>
<evidence type="ECO:0000256" key="3">
    <source>
        <dbReference type="ARBA" id="ARBA00022771"/>
    </source>
</evidence>
<evidence type="ECO:0000256" key="5">
    <source>
        <dbReference type="ARBA" id="ARBA00022833"/>
    </source>
</evidence>
<feature type="domain" description="B box-type" evidence="9">
    <location>
        <begin position="198"/>
        <end position="240"/>
    </location>
</feature>
<dbReference type="OrthoDB" id="295536at2759"/>
<dbReference type="PROSITE" id="PS51262">
    <property type="entry name" value="COS"/>
    <property type="match status" value="1"/>
</dbReference>
<keyword evidence="14" id="KW-1185">Reference proteome</keyword>
<evidence type="ECO:0000256" key="2">
    <source>
        <dbReference type="ARBA" id="ARBA00022737"/>
    </source>
</evidence>
<evidence type="ECO:0000259" key="12">
    <source>
        <dbReference type="PROSITE" id="PS51262"/>
    </source>
</evidence>
<keyword evidence="1" id="KW-0479">Metal-binding</keyword>
<dbReference type="Pfam" id="PF00643">
    <property type="entry name" value="zf-B_box"/>
    <property type="match status" value="1"/>
</dbReference>
<evidence type="ECO:0000259" key="9">
    <source>
        <dbReference type="PROSITE" id="PS50119"/>
    </source>
</evidence>
<feature type="region of interest" description="Disordered" evidence="8">
    <location>
        <begin position="42"/>
        <end position="67"/>
    </location>
</feature>
<evidence type="ECO:0000313" key="14">
    <source>
        <dbReference type="Proteomes" id="UP001153636"/>
    </source>
</evidence>
<dbReference type="GO" id="GO:0007411">
    <property type="term" value="P:axon guidance"/>
    <property type="evidence" value="ECO:0007669"/>
    <property type="project" value="TreeGrafter"/>
</dbReference>
<dbReference type="EMBL" id="OV651813">
    <property type="protein sequence ID" value="CAH1098740.1"/>
    <property type="molecule type" value="Genomic_DNA"/>
</dbReference>
<feature type="domain" description="B30.2/SPRY" evidence="10">
    <location>
        <begin position="485"/>
        <end position="670"/>
    </location>
</feature>
<dbReference type="Gene3D" id="2.60.40.10">
    <property type="entry name" value="Immunoglobulins"/>
    <property type="match status" value="1"/>
</dbReference>
<dbReference type="InterPro" id="IPR013083">
    <property type="entry name" value="Znf_RING/FYVE/PHD"/>
</dbReference>
<feature type="domain" description="COS" evidence="12">
    <location>
        <begin position="348"/>
        <end position="406"/>
    </location>
</feature>
<keyword evidence="6" id="KW-0175">Coiled coil</keyword>
<evidence type="ECO:0000256" key="7">
    <source>
        <dbReference type="PROSITE-ProRule" id="PRU00024"/>
    </source>
</evidence>
<accession>A0A9P0CF49</accession>
<evidence type="ECO:0000259" key="11">
    <source>
        <dbReference type="PROSITE" id="PS50853"/>
    </source>
</evidence>
<dbReference type="Pfam" id="PF00041">
    <property type="entry name" value="fn3"/>
    <property type="match status" value="1"/>
</dbReference>
<dbReference type="PANTHER" id="PTHR24099:SF15">
    <property type="entry name" value="E3 UBIQUITIN-PROTEIN LIGASE TRIM9"/>
    <property type="match status" value="1"/>
</dbReference>
<dbReference type="PROSITE" id="PS50853">
    <property type="entry name" value="FN3"/>
    <property type="match status" value="1"/>
</dbReference>
<dbReference type="Gene3D" id="3.30.160.60">
    <property type="entry name" value="Classic Zinc Finger"/>
    <property type="match status" value="1"/>
</dbReference>
<dbReference type="SMART" id="SM00060">
    <property type="entry name" value="FN3"/>
    <property type="match status" value="1"/>
</dbReference>
<dbReference type="PROSITE" id="PS50188">
    <property type="entry name" value="B302_SPRY"/>
    <property type="match status" value="1"/>
</dbReference>
<keyword evidence="2" id="KW-0677">Repeat</keyword>
<dbReference type="CDD" id="cd00063">
    <property type="entry name" value="FN3"/>
    <property type="match status" value="1"/>
</dbReference>
<dbReference type="InterPro" id="IPR013783">
    <property type="entry name" value="Ig-like_fold"/>
</dbReference>
<name>A0A9P0CF49_9CUCU</name>
<evidence type="ECO:0000256" key="1">
    <source>
        <dbReference type="ARBA" id="ARBA00022723"/>
    </source>
</evidence>
<dbReference type="Gene3D" id="3.30.40.10">
    <property type="entry name" value="Zinc/RING finger domain, C3HC4 (zinc finger)"/>
    <property type="match status" value="1"/>
</dbReference>
<keyword evidence="5" id="KW-0862">Zinc</keyword>
<dbReference type="InterPro" id="IPR003961">
    <property type="entry name" value="FN3_dom"/>
</dbReference>
<dbReference type="CDD" id="cd12889">
    <property type="entry name" value="SPRY_PRY_TRIM67_9"/>
    <property type="match status" value="1"/>
</dbReference>
<keyword evidence="4" id="KW-0833">Ubl conjugation pathway</keyword>
<dbReference type="InterPro" id="IPR001870">
    <property type="entry name" value="B30.2/SPRY"/>
</dbReference>
<feature type="domain" description="B box-type" evidence="9">
    <location>
        <begin position="141"/>
        <end position="188"/>
    </location>
</feature>
<dbReference type="CDD" id="cd19803">
    <property type="entry name" value="Bbox1_TRIM9-like_C-I"/>
    <property type="match status" value="1"/>
</dbReference>
<dbReference type="PANTHER" id="PTHR24099">
    <property type="entry name" value="E3 UBIQUITIN-PROTEIN LIGASE TRIM36-RELATED"/>
    <property type="match status" value="1"/>
</dbReference>
<dbReference type="SMART" id="SM00449">
    <property type="entry name" value="SPRY"/>
    <property type="match status" value="1"/>
</dbReference>
<evidence type="ECO:0000256" key="8">
    <source>
        <dbReference type="SAM" id="MobiDB-lite"/>
    </source>
</evidence>
<dbReference type="PROSITE" id="PS50119">
    <property type="entry name" value="ZF_BBOX"/>
    <property type="match status" value="2"/>
</dbReference>
<dbReference type="AlphaFoldDB" id="A0A9P0CF49"/>
<evidence type="ECO:0000313" key="13">
    <source>
        <dbReference type="EMBL" id="CAH1098740.1"/>
    </source>
</evidence>
<dbReference type="CDD" id="cd19764">
    <property type="entry name" value="Bbox2_TRIM9-like"/>
    <property type="match status" value="1"/>
</dbReference>
<evidence type="ECO:0000256" key="4">
    <source>
        <dbReference type="ARBA" id="ARBA00022786"/>
    </source>
</evidence>
<protein>
    <recommendedName>
        <fullName evidence="15">E3 ubiquitin-protein ligase TRIM9</fullName>
    </recommendedName>
</protein>
<dbReference type="FunFam" id="2.60.40.10:FF:000178">
    <property type="entry name" value="E3 ubiquitin-protein ligase TRIM9 isoform X1"/>
    <property type="match status" value="1"/>
</dbReference>
<dbReference type="Proteomes" id="UP001153636">
    <property type="component" value="Chromosome 1"/>
</dbReference>
<dbReference type="InterPro" id="IPR000315">
    <property type="entry name" value="Znf_B-box"/>
</dbReference>
<dbReference type="SUPFAM" id="SSF57850">
    <property type="entry name" value="RING/U-box"/>
    <property type="match status" value="1"/>
</dbReference>
<dbReference type="Gene3D" id="4.10.830.40">
    <property type="match status" value="1"/>
</dbReference>
<dbReference type="SUPFAM" id="SSF49899">
    <property type="entry name" value="Concanavalin A-like lectins/glucanases"/>
    <property type="match status" value="1"/>
</dbReference>
<dbReference type="SMART" id="SM00336">
    <property type="entry name" value="BBOX"/>
    <property type="match status" value="2"/>
</dbReference>
<dbReference type="Pfam" id="PF13445">
    <property type="entry name" value="zf-RING_UBOX"/>
    <property type="match status" value="1"/>
</dbReference>
<dbReference type="InterPro" id="IPR013320">
    <property type="entry name" value="ConA-like_dom_sf"/>
</dbReference>
<dbReference type="GO" id="GO:0008270">
    <property type="term" value="F:zinc ion binding"/>
    <property type="evidence" value="ECO:0007669"/>
    <property type="project" value="UniProtKB-KW"/>
</dbReference>
<gene>
    <name evidence="13" type="ORF">PSYICH_LOCUS38</name>
</gene>
<dbReference type="InterPro" id="IPR001841">
    <property type="entry name" value="Znf_RING"/>
</dbReference>
<dbReference type="FunFam" id="2.60.120.920:FF:000009">
    <property type="entry name" value="E3 ubiquitin-protein ligase TRIM9 isoform X1"/>
    <property type="match status" value="1"/>
</dbReference>
<dbReference type="GO" id="GO:0043005">
    <property type="term" value="C:neuron projection"/>
    <property type="evidence" value="ECO:0007669"/>
    <property type="project" value="TreeGrafter"/>
</dbReference>
<dbReference type="Gene3D" id="2.60.120.920">
    <property type="match status" value="1"/>
</dbReference>
<dbReference type="InterPro" id="IPR027370">
    <property type="entry name" value="Znf-RING_euk"/>
</dbReference>
<organism evidence="13 14">
    <name type="scientific">Psylliodes chrysocephalus</name>
    <dbReference type="NCBI Taxonomy" id="3402493"/>
    <lineage>
        <taxon>Eukaryota</taxon>
        <taxon>Metazoa</taxon>
        <taxon>Ecdysozoa</taxon>
        <taxon>Arthropoda</taxon>
        <taxon>Hexapoda</taxon>
        <taxon>Insecta</taxon>
        <taxon>Pterygota</taxon>
        <taxon>Neoptera</taxon>
        <taxon>Endopterygota</taxon>
        <taxon>Coleoptera</taxon>
        <taxon>Polyphaga</taxon>
        <taxon>Cucujiformia</taxon>
        <taxon>Chrysomeloidea</taxon>
        <taxon>Chrysomelidae</taxon>
        <taxon>Galerucinae</taxon>
        <taxon>Alticini</taxon>
        <taxon>Psylliodes</taxon>
    </lineage>
</organism>
<feature type="compositionally biased region" description="Polar residues" evidence="8">
    <location>
        <begin position="42"/>
        <end position="64"/>
    </location>
</feature>
<dbReference type="SUPFAM" id="SSF49265">
    <property type="entry name" value="Fibronectin type III"/>
    <property type="match status" value="1"/>
</dbReference>
<evidence type="ECO:0008006" key="15">
    <source>
        <dbReference type="Google" id="ProtNLM"/>
    </source>
</evidence>
<dbReference type="InterPro" id="IPR003877">
    <property type="entry name" value="SPRY_dom"/>
</dbReference>
<dbReference type="InterPro" id="IPR036116">
    <property type="entry name" value="FN3_sf"/>
</dbReference>
<proteinExistence type="predicted"/>
<reference evidence="13" key="1">
    <citation type="submission" date="2022-01" db="EMBL/GenBank/DDBJ databases">
        <authorList>
            <person name="King R."/>
        </authorList>
    </citation>
    <scope>NUCLEOTIDE SEQUENCE</scope>
</reference>
<dbReference type="SUPFAM" id="SSF57845">
    <property type="entry name" value="B-box zinc-binding domain"/>
    <property type="match status" value="1"/>
</dbReference>
<dbReference type="Pfam" id="PF22586">
    <property type="entry name" value="ANCHR-like_BBOX"/>
    <property type="match status" value="1"/>
</dbReference>
<dbReference type="Gene3D" id="1.20.5.170">
    <property type="match status" value="1"/>
</dbReference>
<dbReference type="CDD" id="cd16576">
    <property type="entry name" value="RING-HC_TRIM9-like_C-I"/>
    <property type="match status" value="1"/>
</dbReference>
<dbReference type="SMART" id="SM00502">
    <property type="entry name" value="BBC"/>
    <property type="match status" value="1"/>
</dbReference>
<evidence type="ECO:0000259" key="10">
    <source>
        <dbReference type="PROSITE" id="PS50188"/>
    </source>
</evidence>
<evidence type="ECO:0000256" key="6">
    <source>
        <dbReference type="ARBA" id="ARBA00023054"/>
    </source>
</evidence>
<dbReference type="InterPro" id="IPR043136">
    <property type="entry name" value="B30.2/SPRY_sf"/>
</dbReference>